<dbReference type="PANTHER" id="PTHR31531">
    <property type="entry name" value="E3 UBIQUITIN-PROTEIN LIGASE E3D FAMILY MEMBER"/>
    <property type="match status" value="1"/>
</dbReference>
<keyword evidence="3" id="KW-1185">Reference proteome</keyword>
<reference evidence="2 3" key="1">
    <citation type="submission" date="2024-02" db="EMBL/GenBank/DDBJ databases">
        <title>De novo assembly and annotation of 12 fungi associated with fruit tree decline syndrome in Ontario, Canada.</title>
        <authorList>
            <person name="Sulman M."/>
            <person name="Ellouze W."/>
            <person name="Ilyukhin E."/>
        </authorList>
    </citation>
    <scope>NUCLEOTIDE SEQUENCE [LARGE SCALE GENOMIC DNA]</scope>
    <source>
        <strain evidence="2 3">M1-105</strain>
    </source>
</reference>
<evidence type="ECO:0008006" key="4">
    <source>
        <dbReference type="Google" id="ProtNLM"/>
    </source>
</evidence>
<comment type="caution">
    <text evidence="2">The sequence shown here is derived from an EMBL/GenBank/DDBJ whole genome shotgun (WGS) entry which is preliminary data.</text>
</comment>
<accession>A0ABR3T0W3</accession>
<dbReference type="PANTHER" id="PTHR31531:SF2">
    <property type="entry name" value="E3 UBIQUITIN-PROTEIN LIGASE E3D"/>
    <property type="match status" value="1"/>
</dbReference>
<dbReference type="InterPro" id="IPR019193">
    <property type="entry name" value="UBQ-conj_enz_E2-bd_prot"/>
</dbReference>
<proteinExistence type="predicted"/>
<dbReference type="EMBL" id="JAJVDC020000023">
    <property type="protein sequence ID" value="KAL1633224.1"/>
    <property type="molecule type" value="Genomic_DNA"/>
</dbReference>
<name>A0ABR3T0W3_9PEZI</name>
<feature type="region of interest" description="Disordered" evidence="1">
    <location>
        <begin position="226"/>
        <end position="245"/>
    </location>
</feature>
<dbReference type="Pfam" id="PF09814">
    <property type="entry name" value="HECT_2"/>
    <property type="match status" value="1"/>
</dbReference>
<evidence type="ECO:0000313" key="2">
    <source>
        <dbReference type="EMBL" id="KAL1633224.1"/>
    </source>
</evidence>
<gene>
    <name evidence="2" type="ORF">SLS56_003087</name>
</gene>
<dbReference type="Proteomes" id="UP001521116">
    <property type="component" value="Unassembled WGS sequence"/>
</dbReference>
<evidence type="ECO:0000256" key="1">
    <source>
        <dbReference type="SAM" id="MobiDB-lite"/>
    </source>
</evidence>
<evidence type="ECO:0000313" key="3">
    <source>
        <dbReference type="Proteomes" id="UP001521116"/>
    </source>
</evidence>
<sequence>MSPARAQPPSILHLYAELLLHIRTVTLFASLRTEHTAQTKAELSADGESITLTHEGERAAIRLPTQIAGGGSAVLTLPEAPSKDLTLRLQLQEKSPGLLKGAGGARGENVAPWDAASLAGCARVACRECGAELVDTKGGSDAAGAEDESAGVRSWMDLPNENWAEMMDFWHCHKPHEHHLPGHTHDVGREKGYAASNRITAKKGVGYVDLAYLLLDEADCPGVQLSTPTSVDSTQAEGQPTDRQSLTCSNCKTAVGVLDLRAEGWRIWKWSIAATPKGSTSAQTYSIRKWISAQLLYLIENQGVRKFTVMSDSAPADNDESESGTATSDPITIWIFTPDLAFSSSIASDRRNDPTRAMKVLWKPAPAPLPVRQQPANGGDAAGGAVQPVGGKTQSQALDRQSLSVEELSLPAPAFRALRGALRESGEWLPASARTFQEWSVGLLERFGDDEV</sequence>
<organism evidence="2 3">
    <name type="scientific">Neofusicoccum ribis</name>
    <dbReference type="NCBI Taxonomy" id="45134"/>
    <lineage>
        <taxon>Eukaryota</taxon>
        <taxon>Fungi</taxon>
        <taxon>Dikarya</taxon>
        <taxon>Ascomycota</taxon>
        <taxon>Pezizomycotina</taxon>
        <taxon>Dothideomycetes</taxon>
        <taxon>Dothideomycetes incertae sedis</taxon>
        <taxon>Botryosphaeriales</taxon>
        <taxon>Botryosphaeriaceae</taxon>
        <taxon>Neofusicoccum</taxon>
    </lineage>
</organism>
<protein>
    <recommendedName>
        <fullName evidence="4">Ubiquitin-conjugating enzyme E2C-binding protein</fullName>
    </recommendedName>
</protein>